<keyword evidence="2" id="KW-0328">Glycosyltransferase</keyword>
<keyword evidence="2" id="KW-0808">Transferase</keyword>
<protein>
    <submittedName>
        <fullName evidence="2">Glycosyltransferase family A protein</fullName>
        <ecNumber evidence="2">2.4.-.-</ecNumber>
    </submittedName>
</protein>
<dbReference type="RefSeq" id="WP_156576380.1">
    <property type="nucleotide sequence ID" value="NZ_CP040336.1"/>
</dbReference>
<organism evidence="2 3">
    <name type="scientific">Bacillus luti</name>
    <dbReference type="NCBI Taxonomy" id="2026191"/>
    <lineage>
        <taxon>Bacteria</taxon>
        <taxon>Bacillati</taxon>
        <taxon>Bacillota</taxon>
        <taxon>Bacilli</taxon>
        <taxon>Bacillales</taxon>
        <taxon>Bacillaceae</taxon>
        <taxon>Bacillus</taxon>
        <taxon>Bacillus cereus group</taxon>
    </lineage>
</organism>
<dbReference type="Pfam" id="PF00535">
    <property type="entry name" value="Glycos_transf_2"/>
    <property type="match status" value="1"/>
</dbReference>
<dbReference type="EMBL" id="JBBAGW010000001">
    <property type="protein sequence ID" value="MEI5928212.1"/>
    <property type="molecule type" value="Genomic_DNA"/>
</dbReference>
<keyword evidence="3" id="KW-1185">Reference proteome</keyword>
<evidence type="ECO:0000259" key="1">
    <source>
        <dbReference type="Pfam" id="PF00535"/>
    </source>
</evidence>
<dbReference type="InterPro" id="IPR029044">
    <property type="entry name" value="Nucleotide-diphossugar_trans"/>
</dbReference>
<dbReference type="EC" id="2.4.-.-" evidence="2"/>
<gene>
    <name evidence="2" type="ORF">WBS43_05705</name>
</gene>
<evidence type="ECO:0000313" key="2">
    <source>
        <dbReference type="EMBL" id="MEI5928212.1"/>
    </source>
</evidence>
<dbReference type="SUPFAM" id="SSF53448">
    <property type="entry name" value="Nucleotide-diphospho-sugar transferases"/>
    <property type="match status" value="1"/>
</dbReference>
<reference evidence="2 3" key="1">
    <citation type="submission" date="2024-03" db="EMBL/GenBank/DDBJ databases">
        <title>A Rare Waterborne Outbreak of Bacillus cereus in China: Epidemiologic Survey, Genomic Insights and Virulence Characteristics.</title>
        <authorList>
            <person name="Wang S."/>
        </authorList>
    </citation>
    <scope>NUCLEOTIDE SEQUENCE [LARGE SCALE GENOMIC DNA]</scope>
    <source>
        <strain evidence="2 3">BC008</strain>
    </source>
</reference>
<dbReference type="CDD" id="cd00761">
    <property type="entry name" value="Glyco_tranf_GTA_type"/>
    <property type="match status" value="1"/>
</dbReference>
<dbReference type="GeneID" id="300961121"/>
<dbReference type="Proteomes" id="UP001365619">
    <property type="component" value="Unassembled WGS sequence"/>
</dbReference>
<comment type="caution">
    <text evidence="2">The sequence shown here is derived from an EMBL/GenBank/DDBJ whole genome shotgun (WGS) entry which is preliminary data.</text>
</comment>
<dbReference type="InterPro" id="IPR001173">
    <property type="entry name" value="Glyco_trans_2-like"/>
</dbReference>
<proteinExistence type="predicted"/>
<dbReference type="GO" id="GO:0016757">
    <property type="term" value="F:glycosyltransferase activity"/>
    <property type="evidence" value="ECO:0007669"/>
    <property type="project" value="UniProtKB-KW"/>
</dbReference>
<name>A0ABU8HNF9_9BACI</name>
<sequence length="189" mass="21918">MTNIVLSILIPSVPERMTHLKQMLDTLYEQAKDKPVEILVLLENKKRTTGEKRNILIEQAQGEYVAFVDDDDRVEPNYIDTLCTTIASNATADCIVFDVSVNFNNLFTKVTKFGKELEHTEDENFYYRKPNHIMCYAKRIAVQHKFLNVSYGEDDEWGARVSQDIVNQVKIPATLYHYDYVPKPASWYT</sequence>
<dbReference type="Gene3D" id="3.90.550.10">
    <property type="entry name" value="Spore Coat Polysaccharide Biosynthesis Protein SpsA, Chain A"/>
    <property type="match status" value="1"/>
</dbReference>
<evidence type="ECO:0000313" key="3">
    <source>
        <dbReference type="Proteomes" id="UP001365619"/>
    </source>
</evidence>
<feature type="domain" description="Glycosyltransferase 2-like" evidence="1">
    <location>
        <begin position="25"/>
        <end position="131"/>
    </location>
</feature>
<accession>A0ABU8HNF9</accession>